<reference evidence="8 9" key="1">
    <citation type="submission" date="2019-01" db="EMBL/GenBank/DDBJ databases">
        <authorList>
            <person name="Zhang S."/>
        </authorList>
    </citation>
    <scope>NUCLEOTIDE SEQUENCE [LARGE SCALE GENOMIC DNA]</scope>
    <source>
        <strain evidence="8 9">1626</strain>
    </source>
</reference>
<evidence type="ECO:0000313" key="8">
    <source>
        <dbReference type="EMBL" id="TKS54876.1"/>
    </source>
</evidence>
<evidence type="ECO:0000259" key="7">
    <source>
        <dbReference type="Pfam" id="PF12637"/>
    </source>
</evidence>
<evidence type="ECO:0000256" key="3">
    <source>
        <dbReference type="ARBA" id="ARBA00022634"/>
    </source>
</evidence>
<dbReference type="GO" id="GO:0000166">
    <property type="term" value="F:nucleotide binding"/>
    <property type="evidence" value="ECO:0007669"/>
    <property type="project" value="UniProtKB-KW"/>
</dbReference>
<feature type="domain" description="TSCPD" evidence="7">
    <location>
        <begin position="53"/>
        <end position="166"/>
    </location>
</feature>
<keyword evidence="3" id="KW-0237">DNA synthesis</keyword>
<dbReference type="RefSeq" id="WP_134674233.1">
    <property type="nucleotide sequence ID" value="NZ_SPUH01000001.1"/>
</dbReference>
<dbReference type="InterPro" id="IPR024434">
    <property type="entry name" value="TSCPD_dom"/>
</dbReference>
<gene>
    <name evidence="8" type="ORF">E4582_08955</name>
</gene>
<comment type="catalytic activity">
    <reaction evidence="5">
        <text>a 2'-deoxyribonucleoside 5'-diphosphate + [thioredoxin]-disulfide + H2O = a ribonucleoside 5'-diphosphate + [thioredoxin]-dithiol</text>
        <dbReference type="Rhea" id="RHEA:23252"/>
        <dbReference type="Rhea" id="RHEA-COMP:10698"/>
        <dbReference type="Rhea" id="RHEA-COMP:10700"/>
        <dbReference type="ChEBI" id="CHEBI:15377"/>
        <dbReference type="ChEBI" id="CHEBI:29950"/>
        <dbReference type="ChEBI" id="CHEBI:50058"/>
        <dbReference type="ChEBI" id="CHEBI:57930"/>
        <dbReference type="ChEBI" id="CHEBI:73316"/>
        <dbReference type="EC" id="1.17.4.1"/>
    </reaction>
</comment>
<organism evidence="8 9">
    <name type="scientific">Luteimonas yindakuii</name>
    <dbReference type="NCBI Taxonomy" id="2565782"/>
    <lineage>
        <taxon>Bacteria</taxon>
        <taxon>Pseudomonadati</taxon>
        <taxon>Pseudomonadota</taxon>
        <taxon>Gammaproteobacteria</taxon>
        <taxon>Lysobacterales</taxon>
        <taxon>Lysobacteraceae</taxon>
        <taxon>Luteimonas</taxon>
    </lineage>
</organism>
<evidence type="ECO:0000256" key="5">
    <source>
        <dbReference type="ARBA" id="ARBA00047754"/>
    </source>
</evidence>
<comment type="caution">
    <text evidence="8">The sequence shown here is derived from an EMBL/GenBank/DDBJ whole genome shotgun (WGS) entry which is preliminary data.</text>
</comment>
<dbReference type="GO" id="GO:0004748">
    <property type="term" value="F:ribonucleoside-diphosphate reductase activity, thioredoxin disulfide as acceptor"/>
    <property type="evidence" value="ECO:0007669"/>
    <property type="project" value="UniProtKB-EC"/>
</dbReference>
<proteinExistence type="inferred from homology"/>
<keyword evidence="9" id="KW-1185">Reference proteome</keyword>
<dbReference type="AlphaFoldDB" id="A0A4Z1R7F7"/>
<evidence type="ECO:0000313" key="9">
    <source>
        <dbReference type="Proteomes" id="UP000298681"/>
    </source>
</evidence>
<evidence type="ECO:0000256" key="4">
    <source>
        <dbReference type="ARBA" id="ARBA00022741"/>
    </source>
</evidence>
<dbReference type="Pfam" id="PF12637">
    <property type="entry name" value="TSCPD"/>
    <property type="match status" value="1"/>
</dbReference>
<dbReference type="EC" id="1.17.4.1" evidence="2"/>
<evidence type="ECO:0000256" key="2">
    <source>
        <dbReference type="ARBA" id="ARBA00012274"/>
    </source>
</evidence>
<feature type="region of interest" description="Disordered" evidence="6">
    <location>
        <begin position="194"/>
        <end position="245"/>
    </location>
</feature>
<evidence type="ECO:0000256" key="6">
    <source>
        <dbReference type="SAM" id="MobiDB-lite"/>
    </source>
</evidence>
<dbReference type="GO" id="GO:0071897">
    <property type="term" value="P:DNA biosynthetic process"/>
    <property type="evidence" value="ECO:0007669"/>
    <property type="project" value="UniProtKB-KW"/>
</dbReference>
<protein>
    <recommendedName>
        <fullName evidence="2">ribonucleoside-diphosphate reductase</fullName>
        <ecNumber evidence="2">1.17.4.1</ecNumber>
    </recommendedName>
</protein>
<dbReference type="EMBL" id="SPUH01000001">
    <property type="protein sequence ID" value="TKS54876.1"/>
    <property type="molecule type" value="Genomic_DNA"/>
</dbReference>
<comment type="similarity">
    <text evidence="1">Belongs to the ribonucleoside diphosphate reductase class-2 family.</text>
</comment>
<dbReference type="Proteomes" id="UP000298681">
    <property type="component" value="Unassembled WGS sequence"/>
</dbReference>
<evidence type="ECO:0000256" key="1">
    <source>
        <dbReference type="ARBA" id="ARBA00007405"/>
    </source>
</evidence>
<accession>A0A4Z1R7F7</accession>
<name>A0A4Z1R7F7_9GAMM</name>
<sequence length="281" mass="30233">MAVRIEKKIKGYAVVLPEDKAKEAAAAAQASATADSSERPSADVIQMHERIERPDVLIGSTYKIKSPLVEHAMYVTLNDIVLNAGTEHEQRRPFEIFVNSKSMEHFQWIVALTRIMSAVFRKGGDVTFLVEEMKAVFDPRGGYFKAGGVYMPSLVAELGSIVEEHLKSIGMIHDPEMSDAARALIAEKRKQYEDRSKKNADISATAPAALNPSPAPAGGGARRADEGAFQSGSDHPEDIAVTGDGASFPPTATMCHKCSTKAVVIMDGCATCLNCGYSKCG</sequence>
<keyword evidence="4" id="KW-0547">Nucleotide-binding</keyword>